<dbReference type="Gene3D" id="3.40.109.10">
    <property type="entry name" value="NADH Oxidase"/>
    <property type="match status" value="1"/>
</dbReference>
<dbReference type="AlphaFoldDB" id="A0A644Z723"/>
<dbReference type="PANTHER" id="PTHR23026:SF90">
    <property type="entry name" value="IODOTYROSINE DEIODINASE 1"/>
    <property type="match status" value="1"/>
</dbReference>
<dbReference type="Pfam" id="PF00881">
    <property type="entry name" value="Nitroreductase"/>
    <property type="match status" value="1"/>
</dbReference>
<reference evidence="5" key="1">
    <citation type="submission" date="2019-08" db="EMBL/GenBank/DDBJ databases">
        <authorList>
            <person name="Kucharzyk K."/>
            <person name="Murdoch R.W."/>
            <person name="Higgins S."/>
            <person name="Loffler F."/>
        </authorList>
    </citation>
    <scope>NUCLEOTIDE SEQUENCE</scope>
</reference>
<accession>A0A644Z723</accession>
<name>A0A644Z723_9ZZZZ</name>
<dbReference type="InterPro" id="IPR029479">
    <property type="entry name" value="Nitroreductase"/>
</dbReference>
<dbReference type="SUPFAM" id="SSF55469">
    <property type="entry name" value="FMN-dependent nitroreductase-like"/>
    <property type="match status" value="1"/>
</dbReference>
<evidence type="ECO:0000256" key="1">
    <source>
        <dbReference type="ARBA" id="ARBA00022630"/>
    </source>
</evidence>
<evidence type="ECO:0000313" key="5">
    <source>
        <dbReference type="EMBL" id="MPM34513.1"/>
    </source>
</evidence>
<dbReference type="GO" id="GO:0052619">
    <property type="term" value="F:coenzyme F420-1:gamma-L-glutamate ligase activity"/>
    <property type="evidence" value="ECO:0007669"/>
    <property type="project" value="UniProtKB-EC"/>
</dbReference>
<keyword evidence="3" id="KW-0560">Oxidoreductase</keyword>
<dbReference type="InterPro" id="IPR050627">
    <property type="entry name" value="Nitroreductase/BluB"/>
</dbReference>
<dbReference type="EMBL" id="VSSQ01006997">
    <property type="protein sequence ID" value="MPM34513.1"/>
    <property type="molecule type" value="Genomic_DNA"/>
</dbReference>
<keyword evidence="2" id="KW-0288">FMN</keyword>
<protein>
    <submittedName>
        <fullName evidence="5">Coenzyme F420:L-glutamate ligase</fullName>
        <ecNumber evidence="5">6.3.2.34</ecNumber>
    </submittedName>
</protein>
<keyword evidence="5" id="KW-0436">Ligase</keyword>
<gene>
    <name evidence="5" type="primary">fbiB_20</name>
    <name evidence="5" type="ORF">SDC9_81097</name>
</gene>
<sequence>MKPTMPCPNATLEVIHRRHSIRQYAPEPISDELLMTVLEAANCAPSAHNSQSWRFIVLRGASKDALAKLVSEKAAEFPRPTSVLMRMGAKSIFSAPAVIAVANTGALISHGTELFKVDQEKGRDFFRTMEIQNSSAAVENLLLAATSLDLAAVWLGILYMIKDDVLQFLGEPAGEFMAVVPIGHPARPSASPAKCPIAEVVKFME</sequence>
<dbReference type="CDD" id="cd02062">
    <property type="entry name" value="Nitro_FMN_reductase"/>
    <property type="match status" value="1"/>
</dbReference>
<feature type="domain" description="Nitroreductase" evidence="4">
    <location>
        <begin position="15"/>
        <end position="184"/>
    </location>
</feature>
<dbReference type="PANTHER" id="PTHR23026">
    <property type="entry name" value="NADPH NITROREDUCTASE"/>
    <property type="match status" value="1"/>
</dbReference>
<dbReference type="InterPro" id="IPR000415">
    <property type="entry name" value="Nitroreductase-like"/>
</dbReference>
<evidence type="ECO:0000256" key="2">
    <source>
        <dbReference type="ARBA" id="ARBA00022643"/>
    </source>
</evidence>
<dbReference type="GO" id="GO:0016491">
    <property type="term" value="F:oxidoreductase activity"/>
    <property type="evidence" value="ECO:0007669"/>
    <property type="project" value="UniProtKB-KW"/>
</dbReference>
<keyword evidence="1" id="KW-0285">Flavoprotein</keyword>
<dbReference type="EC" id="6.3.2.34" evidence="5"/>
<evidence type="ECO:0000256" key="3">
    <source>
        <dbReference type="ARBA" id="ARBA00023002"/>
    </source>
</evidence>
<organism evidence="5">
    <name type="scientific">bioreactor metagenome</name>
    <dbReference type="NCBI Taxonomy" id="1076179"/>
    <lineage>
        <taxon>unclassified sequences</taxon>
        <taxon>metagenomes</taxon>
        <taxon>ecological metagenomes</taxon>
    </lineage>
</organism>
<comment type="caution">
    <text evidence="5">The sequence shown here is derived from an EMBL/GenBank/DDBJ whole genome shotgun (WGS) entry which is preliminary data.</text>
</comment>
<evidence type="ECO:0000259" key="4">
    <source>
        <dbReference type="Pfam" id="PF00881"/>
    </source>
</evidence>
<proteinExistence type="predicted"/>